<dbReference type="Gene3D" id="6.10.140.1270">
    <property type="match status" value="1"/>
</dbReference>
<dbReference type="InterPro" id="IPR013243">
    <property type="entry name" value="SCA7_dom"/>
</dbReference>
<keyword evidence="8 10" id="KW-0804">Transcription</keyword>
<accession>A0A8K0E9P5</accession>
<evidence type="ECO:0000256" key="10">
    <source>
        <dbReference type="HAMAP-Rule" id="MF_03047"/>
    </source>
</evidence>
<dbReference type="GO" id="GO:0008270">
    <property type="term" value="F:zinc ion binding"/>
    <property type="evidence" value="ECO:0007669"/>
    <property type="project" value="UniProtKB-UniRule"/>
</dbReference>
<comment type="domain">
    <text evidence="10">The long N-terminal helix forms part of the 'assembly lobe' of the SAGA deubiquitination module.</text>
</comment>
<dbReference type="Pfam" id="PF08313">
    <property type="entry name" value="SCA7"/>
    <property type="match status" value="1"/>
</dbReference>
<dbReference type="OrthoDB" id="21557at2759"/>
<dbReference type="PANTHER" id="PTHR46367:SF1">
    <property type="entry name" value="ATAXIN-7-LIKE PROTEIN 3"/>
    <property type="match status" value="1"/>
</dbReference>
<dbReference type="EMBL" id="OV696697">
    <property type="protein sequence ID" value="CAH1241903.1"/>
    <property type="molecule type" value="Genomic_DNA"/>
</dbReference>
<comment type="function">
    <text evidence="10">Component of the transcription regulatory histone acetylation (HAT) complex SAGA, a multiprotein complex that activates transcription by remodeling chromatin and mediating histone acetylation and deubiquitination. Within the SAGA complex, participates in a subcomplex that specifically deubiquitinates histone H2B. The SAGA complex is recruited to specific gene promoters by activators, where it is required for transcription.</text>
</comment>
<evidence type="ECO:0000256" key="11">
    <source>
        <dbReference type="SAM" id="MobiDB-lite"/>
    </source>
</evidence>
<feature type="domain" description="SCA7" evidence="12">
    <location>
        <begin position="194"/>
        <end position="261"/>
    </location>
</feature>
<evidence type="ECO:0000256" key="1">
    <source>
        <dbReference type="ARBA" id="ARBA00004123"/>
    </source>
</evidence>
<keyword evidence="7 10" id="KW-0010">Activator</keyword>
<evidence type="ECO:0000256" key="7">
    <source>
        <dbReference type="ARBA" id="ARBA00023159"/>
    </source>
</evidence>
<keyword evidence="9 10" id="KW-0539">Nucleus</keyword>
<organism evidence="13 14">
    <name type="scientific">Branchiostoma lanceolatum</name>
    <name type="common">Common lancelet</name>
    <name type="synonym">Amphioxus lanceolatum</name>
    <dbReference type="NCBI Taxonomy" id="7740"/>
    <lineage>
        <taxon>Eukaryota</taxon>
        <taxon>Metazoa</taxon>
        <taxon>Chordata</taxon>
        <taxon>Cephalochordata</taxon>
        <taxon>Leptocardii</taxon>
        <taxon>Amphioxiformes</taxon>
        <taxon>Branchiostomatidae</taxon>
        <taxon>Branchiostoma</taxon>
    </lineage>
</organism>
<proteinExistence type="inferred from homology"/>
<evidence type="ECO:0000313" key="14">
    <source>
        <dbReference type="Proteomes" id="UP000838412"/>
    </source>
</evidence>
<dbReference type="Gene3D" id="3.30.160.60">
    <property type="entry name" value="Classic Zinc Finger"/>
    <property type="match status" value="1"/>
</dbReference>
<evidence type="ECO:0000256" key="8">
    <source>
        <dbReference type="ARBA" id="ARBA00023163"/>
    </source>
</evidence>
<name>A0A8K0E9P5_BRALA</name>
<evidence type="ECO:0000256" key="4">
    <source>
        <dbReference type="ARBA" id="ARBA00022833"/>
    </source>
</evidence>
<feature type="compositionally biased region" description="Basic residues" evidence="11">
    <location>
        <begin position="365"/>
        <end position="383"/>
    </location>
</feature>
<dbReference type="InterPro" id="IPR013246">
    <property type="entry name" value="SAGA_su_Sgf11"/>
</dbReference>
<comment type="subunit">
    <text evidence="10">Component of some SAGA transcription coactivator-HAT complexes. Within the SAGA complex, participates to a subcomplex of SAGA called the DUB module (deubiquitination module).</text>
</comment>
<keyword evidence="5 10" id="KW-0156">Chromatin regulator</keyword>
<dbReference type="AlphaFoldDB" id="A0A8K0E9P5"/>
<feature type="compositionally biased region" description="Low complexity" evidence="11">
    <location>
        <begin position="330"/>
        <end position="364"/>
    </location>
</feature>
<keyword evidence="6 10" id="KW-0805">Transcription regulation</keyword>
<evidence type="ECO:0000313" key="13">
    <source>
        <dbReference type="EMBL" id="CAH1241903.1"/>
    </source>
</evidence>
<feature type="region of interest" description="Disordered" evidence="11">
    <location>
        <begin position="326"/>
        <end position="394"/>
    </location>
</feature>
<reference evidence="13" key="1">
    <citation type="submission" date="2022-01" db="EMBL/GenBank/DDBJ databases">
        <authorList>
            <person name="Braso-Vives M."/>
        </authorList>
    </citation>
    <scope>NUCLEOTIDE SEQUENCE</scope>
</reference>
<keyword evidence="14" id="KW-1185">Reference proteome</keyword>
<evidence type="ECO:0000256" key="6">
    <source>
        <dbReference type="ARBA" id="ARBA00023015"/>
    </source>
</evidence>
<keyword evidence="2 10" id="KW-0479">Metal-binding</keyword>
<feature type="region of interest" description="Disordered" evidence="11">
    <location>
        <begin position="120"/>
        <end position="186"/>
    </location>
</feature>
<dbReference type="FunFam" id="3.30.160.60:FF:000118">
    <property type="entry name" value="Ataxin-7-like protein 3"/>
    <property type="match status" value="1"/>
</dbReference>
<evidence type="ECO:0000256" key="5">
    <source>
        <dbReference type="ARBA" id="ARBA00022853"/>
    </source>
</evidence>
<dbReference type="PANTHER" id="PTHR46367">
    <property type="entry name" value="ATAXIN-7-LIKE PROTEIN 3"/>
    <property type="match status" value="1"/>
</dbReference>
<dbReference type="HAMAP" id="MF_03047">
    <property type="entry name" value="Sgf11"/>
    <property type="match status" value="1"/>
</dbReference>
<dbReference type="Pfam" id="PF08209">
    <property type="entry name" value="Sgf11"/>
    <property type="match status" value="1"/>
</dbReference>
<keyword evidence="3 10" id="KW-0863">Zinc-finger</keyword>
<dbReference type="PROSITE" id="PS51505">
    <property type="entry name" value="SCA7"/>
    <property type="match status" value="1"/>
</dbReference>
<feature type="compositionally biased region" description="Low complexity" evidence="11">
    <location>
        <begin position="162"/>
        <end position="186"/>
    </location>
</feature>
<evidence type="ECO:0000256" key="3">
    <source>
        <dbReference type="ARBA" id="ARBA00022771"/>
    </source>
</evidence>
<evidence type="ECO:0000259" key="12">
    <source>
        <dbReference type="PROSITE" id="PS51505"/>
    </source>
</evidence>
<keyword evidence="4 10" id="KW-0862">Zinc</keyword>
<comment type="domain">
    <text evidence="10">The C-terminal SGF11-type zinc-finger domain forms part of the 'catalytic lobe' of the SAGA deubiquitination module.</text>
</comment>
<gene>
    <name evidence="13" type="primary">ATXN7L3</name>
    <name evidence="13" type="ORF">BLAG_LOCUS5340</name>
</gene>
<dbReference type="InterPro" id="IPR051078">
    <property type="entry name" value="SGF11"/>
</dbReference>
<dbReference type="Proteomes" id="UP000838412">
    <property type="component" value="Chromosome 12"/>
</dbReference>
<sequence length="394" mass="42600">MSEYSFDGSEDQESEDCQLVNYAPDVLTELVDDVILGLCFDVHRSCKMGTFFVDDVDPAELKEFEIVDQVGLDIFGQPVSSKKQYECECPNCGRTISANRFAPHLEKCMGMGRNSSRIASKRLQNSGKCESEGDDDDDNDWTYGEKKKKKKSDKKANSPRQSKPSKSSKNGDISSVSSVGSEKSSGGYVNYEAMTIEERKAVLKQICGVISEHTKRMCTRSHRCPQHSDEQRRQVRLYLLGNAASSLLDDDIHVDIDGYEDSPAVSAPSSHHPNLPKRDHLGRFMSAQQVAALAAGLPWEAVSNSPGGSVSSMRVVQQWETMGITTTGPASNSSASASASASACASASASAGASGSASASASAPSKKKKSKKKEGHTHKKSKSKNPVLQQYDLH</sequence>
<protein>
    <recommendedName>
        <fullName evidence="10">SAGA-associated factor 11 homolog</fullName>
    </recommendedName>
</protein>
<dbReference type="GO" id="GO:0006325">
    <property type="term" value="P:chromatin organization"/>
    <property type="evidence" value="ECO:0007669"/>
    <property type="project" value="UniProtKB-KW"/>
</dbReference>
<evidence type="ECO:0000256" key="2">
    <source>
        <dbReference type="ARBA" id="ARBA00022723"/>
    </source>
</evidence>
<dbReference type="GO" id="GO:0071819">
    <property type="term" value="C:DUBm complex"/>
    <property type="evidence" value="ECO:0007669"/>
    <property type="project" value="UniProtKB-UniRule"/>
</dbReference>
<feature type="zinc finger region" description="SGF11-type" evidence="10">
    <location>
        <begin position="87"/>
        <end position="108"/>
    </location>
</feature>
<dbReference type="GO" id="GO:0006357">
    <property type="term" value="P:regulation of transcription by RNA polymerase II"/>
    <property type="evidence" value="ECO:0007669"/>
    <property type="project" value="TreeGrafter"/>
</dbReference>
<dbReference type="GO" id="GO:0000124">
    <property type="term" value="C:SAGA complex"/>
    <property type="evidence" value="ECO:0007669"/>
    <property type="project" value="UniProtKB-UniRule"/>
</dbReference>
<comment type="subcellular location">
    <subcellularLocation>
        <location evidence="1 10">Nucleus</location>
    </subcellularLocation>
</comment>
<dbReference type="GO" id="GO:0003713">
    <property type="term" value="F:transcription coactivator activity"/>
    <property type="evidence" value="ECO:0007669"/>
    <property type="project" value="UniProtKB-UniRule"/>
</dbReference>
<evidence type="ECO:0000256" key="9">
    <source>
        <dbReference type="ARBA" id="ARBA00023242"/>
    </source>
</evidence>
<comment type="similarity">
    <text evidence="10">Belongs to the SGF11 family.</text>
</comment>